<name>A0A2U2EDS0_9FIRM</name>
<gene>
    <name evidence="1" type="ORF">LD38_15410</name>
</gene>
<proteinExistence type="predicted"/>
<protein>
    <submittedName>
        <fullName evidence="1">Uncharacterized protein</fullName>
    </submittedName>
</protein>
<dbReference type="EMBL" id="JRFS01000044">
    <property type="protein sequence ID" value="PWE82459.1"/>
    <property type="molecule type" value="Genomic_DNA"/>
</dbReference>
<sequence length="117" mass="13651">MKITYHISCCNFIDGEINALHTNEFYDELVDRLQKEDVEHIQVQKAQKIFDKHNTGAELLLIFWAENYAKFLRLFIELVSKYHESLCQDSYYVELDNDIVIIKGVGAGETSISYELN</sequence>
<dbReference type="RefSeq" id="WP_109258765.1">
    <property type="nucleotide sequence ID" value="NZ_JRFS01000044.1"/>
</dbReference>
<evidence type="ECO:0000313" key="2">
    <source>
        <dbReference type="Proteomes" id="UP000245905"/>
    </source>
</evidence>
<evidence type="ECO:0000313" key="1">
    <source>
        <dbReference type="EMBL" id="PWE82459.1"/>
    </source>
</evidence>
<organism evidence="1 2">
    <name type="scientific">Agathobacter rectalis</name>
    <dbReference type="NCBI Taxonomy" id="39491"/>
    <lineage>
        <taxon>Bacteria</taxon>
        <taxon>Bacillati</taxon>
        <taxon>Bacillota</taxon>
        <taxon>Clostridia</taxon>
        <taxon>Lachnospirales</taxon>
        <taxon>Lachnospiraceae</taxon>
        <taxon>Agathobacter</taxon>
    </lineage>
</organism>
<accession>A0A2U2EDS0</accession>
<dbReference type="AlphaFoldDB" id="A0A2U2EDS0"/>
<comment type="caution">
    <text evidence="1">The sequence shown here is derived from an EMBL/GenBank/DDBJ whole genome shotgun (WGS) entry which is preliminary data.</text>
</comment>
<dbReference type="Proteomes" id="UP000245905">
    <property type="component" value="Unassembled WGS sequence"/>
</dbReference>
<reference evidence="1 2" key="1">
    <citation type="submission" date="2014-09" db="EMBL/GenBank/DDBJ databases">
        <title>Butyrate-producing bacteria isolated from human gut.</title>
        <authorList>
            <person name="Zhang Q."/>
            <person name="Zhao L."/>
        </authorList>
    </citation>
    <scope>NUCLEOTIDE SEQUENCE [LARGE SCALE GENOMIC DNA]</scope>
    <source>
        <strain evidence="1 2">R22</strain>
    </source>
</reference>